<reference evidence="1" key="1">
    <citation type="submission" date="2019-08" db="EMBL/GenBank/DDBJ databases">
        <authorList>
            <person name="Kucharzyk K."/>
            <person name="Murdoch R.W."/>
            <person name="Higgins S."/>
            <person name="Loffler F."/>
        </authorList>
    </citation>
    <scope>NUCLEOTIDE SEQUENCE</scope>
</reference>
<proteinExistence type="predicted"/>
<protein>
    <submittedName>
        <fullName evidence="1">Uncharacterized protein</fullName>
    </submittedName>
</protein>
<dbReference type="AlphaFoldDB" id="A0A644ZKN9"/>
<organism evidence="1">
    <name type="scientific">bioreactor metagenome</name>
    <dbReference type="NCBI Taxonomy" id="1076179"/>
    <lineage>
        <taxon>unclassified sequences</taxon>
        <taxon>metagenomes</taxon>
        <taxon>ecological metagenomes</taxon>
    </lineage>
</organism>
<dbReference type="EMBL" id="VSSQ01009378">
    <property type="protein sequence ID" value="MPM41450.1"/>
    <property type="molecule type" value="Genomic_DNA"/>
</dbReference>
<name>A0A644ZKN9_9ZZZZ</name>
<comment type="caution">
    <text evidence="1">The sequence shown here is derived from an EMBL/GenBank/DDBJ whole genome shotgun (WGS) entry which is preliminary data.</text>
</comment>
<accession>A0A644ZKN9</accession>
<sequence>MQSYQRLVDQPTLVILDELTGGFGAFYLLLVPGHQNVVAHGGEDLHGGDARARRGTRRRLNGQGSDARRFQHALQAVIGQQKGIALVQVQTPCQVHLLPVINNMPVREVRAFFLVHGAARFIAVEWQFNTQLLALLHQQGQHPGIAVTGDEHIRVILTQHAVQGVQQCLWLLQRQLQAQVSIIIEQQ</sequence>
<gene>
    <name evidence="1" type="ORF">SDC9_88105</name>
</gene>
<evidence type="ECO:0000313" key="1">
    <source>
        <dbReference type="EMBL" id="MPM41450.1"/>
    </source>
</evidence>